<evidence type="ECO:0000256" key="2">
    <source>
        <dbReference type="ARBA" id="ARBA00022692"/>
    </source>
</evidence>
<feature type="transmembrane region" description="Helical" evidence="5">
    <location>
        <begin position="465"/>
        <end position="489"/>
    </location>
</feature>
<feature type="transmembrane region" description="Helical" evidence="5">
    <location>
        <begin position="394"/>
        <end position="415"/>
    </location>
</feature>
<keyword evidence="2 5" id="KW-0812">Transmembrane</keyword>
<dbReference type="RefSeq" id="XP_056497477.1">
    <property type="nucleotide sequence ID" value="XM_056647712.1"/>
</dbReference>
<evidence type="ECO:0000256" key="5">
    <source>
        <dbReference type="SAM" id="Phobius"/>
    </source>
</evidence>
<dbReference type="Gene3D" id="1.20.1250.20">
    <property type="entry name" value="MFS general substrate transporter like domains"/>
    <property type="match status" value="1"/>
</dbReference>
<keyword evidence="7" id="KW-1185">Reference proteome</keyword>
<dbReference type="Proteomes" id="UP001147733">
    <property type="component" value="Unassembled WGS sequence"/>
</dbReference>
<accession>A0A9W9NM92</accession>
<dbReference type="InterPro" id="IPR036259">
    <property type="entry name" value="MFS_trans_sf"/>
</dbReference>
<keyword evidence="4 5" id="KW-0472">Membrane</keyword>
<protein>
    <recommendedName>
        <fullName evidence="8">MFS transporter</fullName>
    </recommendedName>
</protein>
<reference evidence="6" key="2">
    <citation type="journal article" date="2023" name="IMA Fungus">
        <title>Comparative genomic study of the Penicillium genus elucidates a diverse pangenome and 15 lateral gene transfer events.</title>
        <authorList>
            <person name="Petersen C."/>
            <person name="Sorensen T."/>
            <person name="Nielsen M.R."/>
            <person name="Sondergaard T.E."/>
            <person name="Sorensen J.L."/>
            <person name="Fitzpatrick D.A."/>
            <person name="Frisvad J.C."/>
            <person name="Nielsen K.L."/>
        </authorList>
    </citation>
    <scope>NUCLEOTIDE SEQUENCE</scope>
    <source>
        <strain evidence="6">IBT 23319</strain>
    </source>
</reference>
<evidence type="ECO:0000313" key="7">
    <source>
        <dbReference type="Proteomes" id="UP001147733"/>
    </source>
</evidence>
<sequence length="575" mass="63431">MKDMEKGTGQHVEMVDDDLSKSQIEELAEAAKVMGTVKLTEDSIIYIPTPTADPQDPLNMALWQKTVVLVVISTFSTLGIALVSGFGGALNLLHPGIHGSRERLRRYFPVDDLSNSVHVRCSSPFPKRTRIIILSADWVFRGIGNLIGMPLAIAVGRRITLLLFTLVVILGAVLSAVSKTYEWHLAARMILGLSAGQSEALVPMITQEIFFLHERGNCLMVQQAIQVLLTTVWCLFASPIAAAITPQGWYLLAAGLAGLQFLVALVLLPETKYDRDLSAYQENVPSDTSTEVIDVDKDAPVKPKVTLCKEKPPLDYVNFAPRTWKSDMRLWIGKPEWHKAIEVLKQTVELLFFPNVLWALCLNGLTIGVNIAIATTYGTILTGAPYLWPDSSTSYVNCGQIVVALAALPMLGTGSDALIRWRARRNGGMHEPETRLVPLIFPIIVGVFTAAIYGQGAAHPDKYHWFVYVYAVAAYYFCFVGANIVAITYLLDSYPARTGPLLVIICAFRGFISFGTSYGTSAFVANNGYDGAFGIFRRVDRYPWSLGGANILLGQGHSTIYWKICEEQNRLKHRE</sequence>
<evidence type="ECO:0000313" key="6">
    <source>
        <dbReference type="EMBL" id="KAJ5222554.1"/>
    </source>
</evidence>
<feature type="transmembrane region" description="Helical" evidence="5">
    <location>
        <begin position="224"/>
        <end position="244"/>
    </location>
</feature>
<dbReference type="GeneID" id="81386879"/>
<feature type="transmembrane region" description="Helical" evidence="5">
    <location>
        <begin position="159"/>
        <end position="177"/>
    </location>
</feature>
<dbReference type="SUPFAM" id="SSF103473">
    <property type="entry name" value="MFS general substrate transporter"/>
    <property type="match status" value="1"/>
</dbReference>
<evidence type="ECO:0000256" key="4">
    <source>
        <dbReference type="ARBA" id="ARBA00023136"/>
    </source>
</evidence>
<dbReference type="PROSITE" id="PS00217">
    <property type="entry name" value="SUGAR_TRANSPORT_2"/>
    <property type="match status" value="1"/>
</dbReference>
<proteinExistence type="predicted"/>
<feature type="transmembrane region" description="Helical" evidence="5">
    <location>
        <begin position="501"/>
        <end position="524"/>
    </location>
</feature>
<name>A0A9W9NM92_PENCI</name>
<dbReference type="InterPro" id="IPR005828">
    <property type="entry name" value="MFS_sugar_transport-like"/>
</dbReference>
<comment type="subcellular location">
    <subcellularLocation>
        <location evidence="1">Membrane</location>
        <topology evidence="1">Multi-pass membrane protein</topology>
    </subcellularLocation>
</comment>
<dbReference type="GO" id="GO:0022857">
    <property type="term" value="F:transmembrane transporter activity"/>
    <property type="evidence" value="ECO:0007669"/>
    <property type="project" value="InterPro"/>
</dbReference>
<organism evidence="6 7">
    <name type="scientific">Penicillium citrinum</name>
    <dbReference type="NCBI Taxonomy" id="5077"/>
    <lineage>
        <taxon>Eukaryota</taxon>
        <taxon>Fungi</taxon>
        <taxon>Dikarya</taxon>
        <taxon>Ascomycota</taxon>
        <taxon>Pezizomycotina</taxon>
        <taxon>Eurotiomycetes</taxon>
        <taxon>Eurotiomycetidae</taxon>
        <taxon>Eurotiales</taxon>
        <taxon>Aspergillaceae</taxon>
        <taxon>Penicillium</taxon>
    </lineage>
</organism>
<reference evidence="6" key="1">
    <citation type="submission" date="2022-11" db="EMBL/GenBank/DDBJ databases">
        <authorList>
            <person name="Petersen C."/>
        </authorList>
    </citation>
    <scope>NUCLEOTIDE SEQUENCE</scope>
    <source>
        <strain evidence="6">IBT 23319</strain>
    </source>
</reference>
<evidence type="ECO:0000256" key="1">
    <source>
        <dbReference type="ARBA" id="ARBA00004141"/>
    </source>
</evidence>
<evidence type="ECO:0000256" key="3">
    <source>
        <dbReference type="ARBA" id="ARBA00022989"/>
    </source>
</evidence>
<feature type="transmembrane region" description="Helical" evidence="5">
    <location>
        <begin position="250"/>
        <end position="268"/>
    </location>
</feature>
<gene>
    <name evidence="6" type="ORF">N7469_008794</name>
</gene>
<dbReference type="PANTHER" id="PTHR23502:SF164">
    <property type="entry name" value="MAJOR FACILITATOR SUPERFAMILY (MFS) PROFILE DOMAIN-CONTAINING PROTEIN"/>
    <property type="match status" value="1"/>
</dbReference>
<feature type="transmembrane region" description="Helical" evidence="5">
    <location>
        <begin position="436"/>
        <end position="453"/>
    </location>
</feature>
<dbReference type="EMBL" id="JAPQKT010000008">
    <property type="protein sequence ID" value="KAJ5222554.1"/>
    <property type="molecule type" value="Genomic_DNA"/>
</dbReference>
<feature type="transmembrane region" description="Helical" evidence="5">
    <location>
        <begin position="350"/>
        <end position="374"/>
    </location>
</feature>
<dbReference type="InterPro" id="IPR005829">
    <property type="entry name" value="Sugar_transporter_CS"/>
</dbReference>
<dbReference type="OrthoDB" id="268400at2759"/>
<dbReference type="PANTHER" id="PTHR23502">
    <property type="entry name" value="MAJOR FACILITATOR SUPERFAMILY"/>
    <property type="match status" value="1"/>
</dbReference>
<dbReference type="Pfam" id="PF00083">
    <property type="entry name" value="Sugar_tr"/>
    <property type="match status" value="1"/>
</dbReference>
<feature type="transmembrane region" description="Helical" evidence="5">
    <location>
        <begin position="67"/>
        <end position="93"/>
    </location>
</feature>
<keyword evidence="3 5" id="KW-1133">Transmembrane helix</keyword>
<evidence type="ECO:0008006" key="8">
    <source>
        <dbReference type="Google" id="ProtNLM"/>
    </source>
</evidence>
<dbReference type="AlphaFoldDB" id="A0A9W9NM92"/>
<comment type="caution">
    <text evidence="6">The sequence shown here is derived from an EMBL/GenBank/DDBJ whole genome shotgun (WGS) entry which is preliminary data.</text>
</comment>
<dbReference type="GO" id="GO:0005886">
    <property type="term" value="C:plasma membrane"/>
    <property type="evidence" value="ECO:0007669"/>
    <property type="project" value="TreeGrafter"/>
</dbReference>